<proteinExistence type="predicted"/>
<gene>
    <name evidence="1" type="ORF">JCM19294_581</name>
</gene>
<dbReference type="AlphaFoldDB" id="A0A090Q248"/>
<comment type="caution">
    <text evidence="1">The sequence shown here is derived from an EMBL/GenBank/DDBJ whole genome shotgun (WGS) entry which is preliminary data.</text>
</comment>
<evidence type="ECO:0000313" key="1">
    <source>
        <dbReference type="EMBL" id="GAK97075.1"/>
    </source>
</evidence>
<dbReference type="Proteomes" id="UP000029221">
    <property type="component" value="Unassembled WGS sequence"/>
</dbReference>
<name>A0A090Q248_9FLAO</name>
<dbReference type="EMBL" id="BBML01000004">
    <property type="protein sequence ID" value="GAK97075.1"/>
    <property type="molecule type" value="Genomic_DNA"/>
</dbReference>
<sequence length="42" mass="5018">MERYMDNQIPMVSTASLKKTIKTDYWNKNSNKFAHLRDSLQL</sequence>
<organism evidence="1 2">
    <name type="scientific">Nonlabens tegetincola</name>
    <dbReference type="NCBI Taxonomy" id="323273"/>
    <lineage>
        <taxon>Bacteria</taxon>
        <taxon>Pseudomonadati</taxon>
        <taxon>Bacteroidota</taxon>
        <taxon>Flavobacteriia</taxon>
        <taxon>Flavobacteriales</taxon>
        <taxon>Flavobacteriaceae</taxon>
        <taxon>Nonlabens</taxon>
    </lineage>
</organism>
<evidence type="ECO:0000313" key="2">
    <source>
        <dbReference type="Proteomes" id="UP000029221"/>
    </source>
</evidence>
<accession>A0A090Q248</accession>
<keyword evidence="2" id="KW-1185">Reference proteome</keyword>
<protein>
    <submittedName>
        <fullName evidence="1">Uncharacterized protein</fullName>
    </submittedName>
</protein>
<reference evidence="1" key="1">
    <citation type="journal article" date="2014" name="Genome Announc.">
        <title>Draft Genome Sequences of Marine Flavobacterium Nonlabens Strains NR17, NR24, NR27, NR32, NR33, and Ara13.</title>
        <authorList>
            <person name="Nakanishi M."/>
            <person name="Meirelles P."/>
            <person name="Suzuki R."/>
            <person name="Takatani N."/>
            <person name="Mino S."/>
            <person name="Suda W."/>
            <person name="Oshima K."/>
            <person name="Hattori M."/>
            <person name="Ohkuma M."/>
            <person name="Hosokawa M."/>
            <person name="Miyashita K."/>
            <person name="Thompson F.L."/>
            <person name="Niwa A."/>
            <person name="Sawabe T."/>
            <person name="Sawabe T."/>
        </authorList>
    </citation>
    <scope>NUCLEOTIDE SEQUENCE [LARGE SCALE GENOMIC DNA]</scope>
    <source>
        <strain evidence="1">JCM 19294</strain>
    </source>
</reference>